<feature type="transmembrane region" description="Helical" evidence="8">
    <location>
        <begin position="419"/>
        <end position="437"/>
    </location>
</feature>
<evidence type="ECO:0000256" key="4">
    <source>
        <dbReference type="ARBA" id="ARBA00022989"/>
    </source>
</evidence>
<feature type="transmembrane region" description="Helical" evidence="8">
    <location>
        <begin position="265"/>
        <end position="288"/>
    </location>
</feature>
<keyword evidence="5 8" id="KW-0472">Membrane</keyword>
<dbReference type="PANTHER" id="PTHR34390:SF2">
    <property type="entry name" value="SUCCINATE TRANSPORTER SUBUNIT YJJP-RELATED"/>
    <property type="match status" value="1"/>
</dbReference>
<dbReference type="InterPro" id="IPR024528">
    <property type="entry name" value="ThrE_2"/>
</dbReference>
<feature type="transmembrane region" description="Helical" evidence="8">
    <location>
        <begin position="300"/>
        <end position="322"/>
    </location>
</feature>
<dbReference type="EMBL" id="CP015515">
    <property type="protein sequence ID" value="AND17646.1"/>
    <property type="molecule type" value="Genomic_DNA"/>
</dbReference>
<dbReference type="KEGG" id="rtn:A6122_2531"/>
<proteinExistence type="inferred from homology"/>
<name>A0A160KUR8_9MICO</name>
<keyword evidence="3 8" id="KW-0812">Transmembrane</keyword>
<feature type="domain" description="Threonine/serine exporter-like N-terminal" evidence="9">
    <location>
        <begin position="59"/>
        <end position="322"/>
    </location>
</feature>
<feature type="transmembrane region" description="Helical" evidence="8">
    <location>
        <begin position="186"/>
        <end position="203"/>
    </location>
</feature>
<feature type="transmembrane region" description="Helical" evidence="8">
    <location>
        <begin position="342"/>
        <end position="359"/>
    </location>
</feature>
<evidence type="ECO:0000256" key="2">
    <source>
        <dbReference type="ARBA" id="ARBA00022475"/>
    </source>
</evidence>
<gene>
    <name evidence="11" type="ORF">A6122_2531</name>
</gene>
<dbReference type="PANTHER" id="PTHR34390">
    <property type="entry name" value="UPF0442 PROTEIN YJJB-RELATED"/>
    <property type="match status" value="1"/>
</dbReference>
<evidence type="ECO:0000256" key="1">
    <source>
        <dbReference type="ARBA" id="ARBA00004651"/>
    </source>
</evidence>
<protein>
    <recommendedName>
        <fullName evidence="13">Threonine/serine exporter family protein</fullName>
    </recommendedName>
</protein>
<dbReference type="Pfam" id="PF06738">
    <property type="entry name" value="ThrE"/>
    <property type="match status" value="1"/>
</dbReference>
<evidence type="ECO:0000256" key="3">
    <source>
        <dbReference type="ARBA" id="ARBA00022692"/>
    </source>
</evidence>
<dbReference type="InterPro" id="IPR010619">
    <property type="entry name" value="ThrE-like_N"/>
</dbReference>
<feature type="domain" description="Threonine/Serine exporter ThrE" evidence="10">
    <location>
        <begin position="347"/>
        <end position="472"/>
    </location>
</feature>
<comment type="subcellular location">
    <subcellularLocation>
        <location evidence="1">Cell membrane</location>
        <topology evidence="1">Multi-pass membrane protein</topology>
    </subcellularLocation>
</comment>
<evidence type="ECO:0000256" key="7">
    <source>
        <dbReference type="SAM" id="MobiDB-lite"/>
    </source>
</evidence>
<dbReference type="InterPro" id="IPR050539">
    <property type="entry name" value="ThrE_Dicarb/AminoAcid_Exp"/>
</dbReference>
<feature type="compositionally biased region" description="Acidic residues" evidence="7">
    <location>
        <begin position="562"/>
        <end position="573"/>
    </location>
</feature>
<feature type="compositionally biased region" description="Low complexity" evidence="7">
    <location>
        <begin position="517"/>
        <end position="531"/>
    </location>
</feature>
<organism evidence="11 12">
    <name type="scientific">Rathayibacter tritici</name>
    <dbReference type="NCBI Taxonomy" id="33888"/>
    <lineage>
        <taxon>Bacteria</taxon>
        <taxon>Bacillati</taxon>
        <taxon>Actinomycetota</taxon>
        <taxon>Actinomycetes</taxon>
        <taxon>Micrococcales</taxon>
        <taxon>Microbacteriaceae</taxon>
        <taxon>Rathayibacter</taxon>
    </lineage>
</organism>
<dbReference type="Proteomes" id="UP000077071">
    <property type="component" value="Chromosome"/>
</dbReference>
<reference evidence="11 12" key="1">
    <citation type="submission" date="2016-05" db="EMBL/GenBank/DDBJ databases">
        <title>Complete genome sequence of Rathayibacter tritici NCPPB 1953.</title>
        <authorList>
            <person name="Park J."/>
            <person name="Lee H.-H."/>
            <person name="Lee S.-W."/>
            <person name="Seo Y.-S."/>
        </authorList>
    </citation>
    <scope>NUCLEOTIDE SEQUENCE [LARGE SCALE GENOMIC DNA]</scope>
    <source>
        <strain evidence="11 12">NCPPB 1953</strain>
    </source>
</reference>
<feature type="transmembrane region" description="Helical" evidence="8">
    <location>
        <begin position="457"/>
        <end position="477"/>
    </location>
</feature>
<evidence type="ECO:0000313" key="11">
    <source>
        <dbReference type="EMBL" id="AND17646.1"/>
    </source>
</evidence>
<evidence type="ECO:0000256" key="6">
    <source>
        <dbReference type="ARBA" id="ARBA00034125"/>
    </source>
</evidence>
<sequence>MLLSWRNPAPACLPWTVRSHRLLQQVIGKLSGQRPAAPVSRRAHRALLAEQTVRGVLELAVRLGETLLSLGSAAAEVTETIQRVCRAYGIECQVDLTFTSILVVHDGGDDSPSVSVLRVVPSRSADYERLARVTALVTAITEGSPEVRVADAVDSAEIRDEARHQFEAAHERLDAILIQPHRYRRSVVTLTLALMAAGVAVLLGGGPLVLLLAAATAAAIDLVNQLLARWGLPAFFQQIAGAALATGVAVLLLVVVPRLPVELAALPPALVVASGVVVLLAGLSFVGAADDAINGFPITAGGRLLEVGLLTLGIVVGIAVVLDGARSLGVDLVLVDSSVRPWPAAVQVLGAGVAAGAWALSSHTPLRSALVAALTGAGGWLVSDSLTGAGFGPLMASALPALAIGLLGEMLAERMRVPAVATTACAIVPLLPGLTLYRGVLDLTSETGPTGGIELLLQAGMIALGLAGGVTLGRIAYRRLRTPIVSAVAPVRASARRDRGMEQALAADVLYTEDPPATAAPEAAAAAEQQPEPSPEEPLPRTGIVPIVSTIGSTGTPVAPEPGEDPLEDPTRN</sequence>
<dbReference type="GO" id="GO:0022857">
    <property type="term" value="F:transmembrane transporter activity"/>
    <property type="evidence" value="ECO:0007669"/>
    <property type="project" value="InterPro"/>
</dbReference>
<dbReference type="GO" id="GO:0015744">
    <property type="term" value="P:succinate transport"/>
    <property type="evidence" value="ECO:0007669"/>
    <property type="project" value="TreeGrafter"/>
</dbReference>
<dbReference type="PATRIC" id="fig|33888.3.peg.2830"/>
<feature type="transmembrane region" description="Helical" evidence="8">
    <location>
        <begin position="239"/>
        <end position="259"/>
    </location>
</feature>
<evidence type="ECO:0000259" key="10">
    <source>
        <dbReference type="Pfam" id="PF12821"/>
    </source>
</evidence>
<feature type="region of interest" description="Disordered" evidence="7">
    <location>
        <begin position="517"/>
        <end position="573"/>
    </location>
</feature>
<comment type="similarity">
    <text evidence="6">Belongs to the ThrE exporter (TC 2.A.79) family.</text>
</comment>
<feature type="transmembrane region" description="Helical" evidence="8">
    <location>
        <begin position="389"/>
        <end position="407"/>
    </location>
</feature>
<evidence type="ECO:0000313" key="12">
    <source>
        <dbReference type="Proteomes" id="UP000077071"/>
    </source>
</evidence>
<keyword evidence="4 8" id="KW-1133">Transmembrane helix</keyword>
<dbReference type="GO" id="GO:0005886">
    <property type="term" value="C:plasma membrane"/>
    <property type="evidence" value="ECO:0007669"/>
    <property type="project" value="UniProtKB-SubCell"/>
</dbReference>
<accession>A0A160KUR8</accession>
<keyword evidence="2" id="KW-1003">Cell membrane</keyword>
<dbReference type="AlphaFoldDB" id="A0A160KUR8"/>
<keyword evidence="12" id="KW-1185">Reference proteome</keyword>
<dbReference type="STRING" id="33888.A6122_2531"/>
<evidence type="ECO:0000256" key="8">
    <source>
        <dbReference type="SAM" id="Phobius"/>
    </source>
</evidence>
<evidence type="ECO:0000259" key="9">
    <source>
        <dbReference type="Pfam" id="PF06738"/>
    </source>
</evidence>
<dbReference type="Pfam" id="PF12821">
    <property type="entry name" value="ThrE_2"/>
    <property type="match status" value="1"/>
</dbReference>
<evidence type="ECO:0008006" key="13">
    <source>
        <dbReference type="Google" id="ProtNLM"/>
    </source>
</evidence>
<evidence type="ECO:0000256" key="5">
    <source>
        <dbReference type="ARBA" id="ARBA00023136"/>
    </source>
</evidence>